<evidence type="ECO:0000313" key="3">
    <source>
        <dbReference type="Proteomes" id="UP000490535"/>
    </source>
</evidence>
<feature type="transmembrane region" description="Helical" evidence="1">
    <location>
        <begin position="330"/>
        <end position="349"/>
    </location>
</feature>
<organism evidence="2 3">
    <name type="scientific">Acinetobacter bereziniae</name>
    <name type="common">Acinetobacter genomosp. 10</name>
    <dbReference type="NCBI Taxonomy" id="106648"/>
    <lineage>
        <taxon>Bacteria</taxon>
        <taxon>Pseudomonadati</taxon>
        <taxon>Pseudomonadota</taxon>
        <taxon>Gammaproteobacteria</taxon>
        <taxon>Moraxellales</taxon>
        <taxon>Moraxellaceae</taxon>
        <taxon>Acinetobacter</taxon>
    </lineage>
</organism>
<dbReference type="AlphaFoldDB" id="A0A833UTF5"/>
<feature type="transmembrane region" description="Helical" evidence="1">
    <location>
        <begin position="356"/>
        <end position="389"/>
    </location>
</feature>
<keyword evidence="1" id="KW-1133">Transmembrane helix</keyword>
<proteinExistence type="predicted"/>
<feature type="transmembrane region" description="Helical" evidence="1">
    <location>
        <begin position="120"/>
        <end position="140"/>
    </location>
</feature>
<dbReference type="NCBIfam" id="NF033860">
    <property type="entry name" value="Wzy_O6_O28"/>
    <property type="match status" value="1"/>
</dbReference>
<reference evidence="3" key="1">
    <citation type="journal article" date="2020" name="MBio">
        <title>Horizontal gene transfer to a defensive symbiont with a reduced genome amongst a multipartite beetle microbiome.</title>
        <authorList>
            <person name="Waterworth S.C."/>
            <person name="Florez L.V."/>
            <person name="Rees E.R."/>
            <person name="Hertweck C."/>
            <person name="Kaltenpoth M."/>
            <person name="Kwan J.C."/>
        </authorList>
    </citation>
    <scope>NUCLEOTIDE SEQUENCE [LARGE SCALE GENOMIC DNA]</scope>
</reference>
<evidence type="ECO:0000313" key="2">
    <source>
        <dbReference type="EMBL" id="KAF1022967.1"/>
    </source>
</evidence>
<feature type="transmembrane region" description="Helical" evidence="1">
    <location>
        <begin position="187"/>
        <end position="206"/>
    </location>
</feature>
<keyword evidence="1" id="KW-0472">Membrane</keyword>
<feature type="transmembrane region" description="Helical" evidence="1">
    <location>
        <begin position="51"/>
        <end position="70"/>
    </location>
</feature>
<sequence>MSMRKIHINPFYLLVVFYLIINFIYAIIGFYDGKMEIEFQYKIIDKASFIYAFLFQLISIFLIVMAYMVASIKHKPKKIFEYSDKIAFFLLIGQILYFIVNVIYNANIAGSSKVFSGNPLLNIFFILLPFDILFFILSISLKSKRLFLLNSLIYLVSNLSRGWMGAPLLLLFAILCRNDGFYLSGRSFLKILVLIILFSLVCPYLLEMKWVIRGDYDLIDVIVNVNNYGYERYFFEAINYVFNRFQHVGHIALIIDNRDYLAIKYNNMDNMVPYWAEGLIQSIFMNIAHIDGYLTFSRFVTMYLFKISLAQSWTTNIGMASWFFILGYKVIFYILYLLLIIFIPFLFVAKYANKQIFLMLSVFTVFYLFHGWFYAYLTFCTYAMIIVLLSKLKI</sequence>
<evidence type="ECO:0000256" key="1">
    <source>
        <dbReference type="SAM" id="Phobius"/>
    </source>
</evidence>
<accession>A0A833UTF5</accession>
<gene>
    <name evidence="2" type="ORF">GAK29_03055</name>
</gene>
<keyword evidence="1" id="KW-0812">Transmembrane</keyword>
<evidence type="ECO:0008006" key="4">
    <source>
        <dbReference type="Google" id="ProtNLM"/>
    </source>
</evidence>
<feature type="transmembrane region" description="Helical" evidence="1">
    <location>
        <begin position="303"/>
        <end position="324"/>
    </location>
</feature>
<name>A0A833UTF5_ACIBZ</name>
<comment type="caution">
    <text evidence="2">The sequence shown here is derived from an EMBL/GenBank/DDBJ whole genome shotgun (WGS) entry which is preliminary data.</text>
</comment>
<dbReference type="EMBL" id="WNDP01000084">
    <property type="protein sequence ID" value="KAF1022967.1"/>
    <property type="molecule type" value="Genomic_DNA"/>
</dbReference>
<feature type="transmembrane region" description="Helical" evidence="1">
    <location>
        <begin position="152"/>
        <end position="175"/>
    </location>
</feature>
<feature type="transmembrane region" description="Helical" evidence="1">
    <location>
        <begin position="12"/>
        <end position="31"/>
    </location>
</feature>
<feature type="transmembrane region" description="Helical" evidence="1">
    <location>
        <begin position="82"/>
        <end position="100"/>
    </location>
</feature>
<dbReference type="Proteomes" id="UP000490535">
    <property type="component" value="Unassembled WGS sequence"/>
</dbReference>
<protein>
    <recommendedName>
        <fullName evidence="4">Wzy</fullName>
    </recommendedName>
</protein>